<comment type="caution">
    <text evidence="2">The sequence shown here is derived from an EMBL/GenBank/DDBJ whole genome shotgun (WGS) entry which is preliminary data.</text>
</comment>
<protein>
    <submittedName>
        <fullName evidence="2">Uncharacterized protein</fullName>
    </submittedName>
</protein>
<sequence>MSSKLYQIHSLSFLIITHKTPYRKLTHPQRHHARRGQRTSPSEPPSIMSARVFHTHLKINVVFDTPLAAPFEVGHKRTDCVILREDCVILREGG</sequence>
<gene>
    <name evidence="2" type="ORF">JTE90_012241</name>
</gene>
<dbReference type="Proteomes" id="UP000827092">
    <property type="component" value="Unassembled WGS sequence"/>
</dbReference>
<feature type="region of interest" description="Disordered" evidence="1">
    <location>
        <begin position="24"/>
        <end position="46"/>
    </location>
</feature>
<keyword evidence="3" id="KW-1185">Reference proteome</keyword>
<proteinExistence type="predicted"/>
<evidence type="ECO:0000256" key="1">
    <source>
        <dbReference type="SAM" id="MobiDB-lite"/>
    </source>
</evidence>
<dbReference type="AlphaFoldDB" id="A0AAV6UWR1"/>
<feature type="compositionally biased region" description="Basic residues" evidence="1">
    <location>
        <begin position="24"/>
        <end position="37"/>
    </location>
</feature>
<dbReference type="EMBL" id="JAFNEN010000231">
    <property type="protein sequence ID" value="KAG8188770.1"/>
    <property type="molecule type" value="Genomic_DNA"/>
</dbReference>
<accession>A0AAV6UWR1</accession>
<name>A0AAV6UWR1_9ARAC</name>
<evidence type="ECO:0000313" key="3">
    <source>
        <dbReference type="Proteomes" id="UP000827092"/>
    </source>
</evidence>
<reference evidence="2 3" key="1">
    <citation type="journal article" date="2022" name="Nat. Ecol. Evol.">
        <title>A masculinizing supergene underlies an exaggerated male reproductive morph in a spider.</title>
        <authorList>
            <person name="Hendrickx F."/>
            <person name="De Corte Z."/>
            <person name="Sonet G."/>
            <person name="Van Belleghem S.M."/>
            <person name="Kostlbacher S."/>
            <person name="Vangestel C."/>
        </authorList>
    </citation>
    <scope>NUCLEOTIDE SEQUENCE [LARGE SCALE GENOMIC DNA]</scope>
    <source>
        <strain evidence="2">W744_W776</strain>
    </source>
</reference>
<evidence type="ECO:0000313" key="2">
    <source>
        <dbReference type="EMBL" id="KAG8188770.1"/>
    </source>
</evidence>
<organism evidence="2 3">
    <name type="scientific">Oedothorax gibbosus</name>
    <dbReference type="NCBI Taxonomy" id="931172"/>
    <lineage>
        <taxon>Eukaryota</taxon>
        <taxon>Metazoa</taxon>
        <taxon>Ecdysozoa</taxon>
        <taxon>Arthropoda</taxon>
        <taxon>Chelicerata</taxon>
        <taxon>Arachnida</taxon>
        <taxon>Araneae</taxon>
        <taxon>Araneomorphae</taxon>
        <taxon>Entelegynae</taxon>
        <taxon>Araneoidea</taxon>
        <taxon>Linyphiidae</taxon>
        <taxon>Erigoninae</taxon>
        <taxon>Oedothorax</taxon>
    </lineage>
</organism>